<dbReference type="EMBL" id="CP003273">
    <property type="protein sequence ID" value="AGL03140.1"/>
    <property type="molecule type" value="Genomic_DNA"/>
</dbReference>
<accession>R4KRE2</accession>
<organism evidence="1 2">
    <name type="scientific">Desulfoscipio gibsoniae DSM 7213</name>
    <dbReference type="NCBI Taxonomy" id="767817"/>
    <lineage>
        <taxon>Bacteria</taxon>
        <taxon>Bacillati</taxon>
        <taxon>Bacillota</taxon>
        <taxon>Clostridia</taxon>
        <taxon>Eubacteriales</taxon>
        <taxon>Desulfallaceae</taxon>
        <taxon>Desulfoscipio</taxon>
    </lineage>
</organism>
<proteinExistence type="predicted"/>
<evidence type="ECO:0000313" key="1">
    <source>
        <dbReference type="EMBL" id="AGL03140.1"/>
    </source>
</evidence>
<evidence type="ECO:0000313" key="2">
    <source>
        <dbReference type="Proteomes" id="UP000013520"/>
    </source>
</evidence>
<dbReference type="KEGG" id="dgi:Desgi_3827"/>
<sequence length="130" mass="14852">MKGTKLFYITIPVVLLFLTIACSQQPDINVSEILGKSEEFLEQSVKIGTTSSSFDGKKDIKFRLMMEEHPTENEAIILFNQILDSFEKYSNKSDIWNFYNGYFDIKSYDNGIIYKATKLAGEDLQVSPSK</sequence>
<dbReference type="OrthoDB" id="2615630at2"/>
<dbReference type="HOGENOM" id="CLU_1934628_0_0_9"/>
<dbReference type="PROSITE" id="PS51257">
    <property type="entry name" value="PROKAR_LIPOPROTEIN"/>
    <property type="match status" value="1"/>
</dbReference>
<name>R4KRE2_9FIRM</name>
<dbReference type="AlphaFoldDB" id="R4KRE2"/>
<protein>
    <submittedName>
        <fullName evidence="1">Uncharacterized protein</fullName>
    </submittedName>
</protein>
<gene>
    <name evidence="1" type="ORF">Desgi_3827</name>
</gene>
<keyword evidence="2" id="KW-1185">Reference proteome</keyword>
<dbReference type="STRING" id="767817.Desgi_3827"/>
<dbReference type="RefSeq" id="WP_006520537.1">
    <property type="nucleotide sequence ID" value="NC_021184.1"/>
</dbReference>
<reference evidence="1 2" key="1">
    <citation type="submission" date="2012-01" db="EMBL/GenBank/DDBJ databases">
        <title>Complete sequence of Desulfotomaculum gibsoniae DSM 7213.</title>
        <authorList>
            <consortium name="US DOE Joint Genome Institute"/>
            <person name="Lucas S."/>
            <person name="Han J."/>
            <person name="Lapidus A."/>
            <person name="Cheng J.-F."/>
            <person name="Goodwin L."/>
            <person name="Pitluck S."/>
            <person name="Peters L."/>
            <person name="Ovchinnikova G."/>
            <person name="Teshima H."/>
            <person name="Detter J.C."/>
            <person name="Han C."/>
            <person name="Tapia R."/>
            <person name="Land M."/>
            <person name="Hauser L."/>
            <person name="Kyrpides N."/>
            <person name="Ivanova N."/>
            <person name="Pagani I."/>
            <person name="Parshina S."/>
            <person name="Plugge C."/>
            <person name="Muyzer G."/>
            <person name="Kuever J."/>
            <person name="Ivanova A."/>
            <person name="Nazina T."/>
            <person name="Klenk H.-P."/>
            <person name="Brambilla E."/>
            <person name="Spring S."/>
            <person name="Stams A.F."/>
            <person name="Woyke T."/>
        </authorList>
    </citation>
    <scope>NUCLEOTIDE SEQUENCE [LARGE SCALE GENOMIC DNA]</scope>
    <source>
        <strain evidence="1 2">DSM 7213</strain>
    </source>
</reference>
<dbReference type="Proteomes" id="UP000013520">
    <property type="component" value="Chromosome"/>
</dbReference>